<dbReference type="AlphaFoldDB" id="A0A840HSS4"/>
<evidence type="ECO:0008006" key="3">
    <source>
        <dbReference type="Google" id="ProtNLM"/>
    </source>
</evidence>
<evidence type="ECO:0000313" key="2">
    <source>
        <dbReference type="Proteomes" id="UP000575068"/>
    </source>
</evidence>
<dbReference type="Proteomes" id="UP000575068">
    <property type="component" value="Unassembled WGS sequence"/>
</dbReference>
<dbReference type="RefSeq" id="WP_184474588.1">
    <property type="nucleotide sequence ID" value="NZ_JACHOV010000003.1"/>
</dbReference>
<name>A0A840HSS4_9SPHN</name>
<evidence type="ECO:0000313" key="1">
    <source>
        <dbReference type="EMBL" id="MBB4640761.1"/>
    </source>
</evidence>
<gene>
    <name evidence="1" type="ORF">HNQ99_001054</name>
</gene>
<proteinExistence type="predicted"/>
<protein>
    <recommendedName>
        <fullName evidence="3">Porin domain-containing protein</fullName>
    </recommendedName>
</protein>
<sequence length="241" mass="25330">MRVRRGHMLWSGAAFAVAALALSPAFGAVAGLMRASKEAPNVSLSKLGGIGSFTPTNGDPRLVSNYAKAALNSSRGFRFTPTSGSMSGTRSITIAVRANGSLQDRGIPSILSITPVAYNLGVSRGWKKFATPEFVGKLDLPPVAVETGSGKIDGADGFSLSGKRKFSTSVQLDSERPIATSPQTLAGEEAISVDLAGSYSLTRNLDLKAGVRYRGPMNRLAPLTDDRQDSQAVYIGTAFKF</sequence>
<reference evidence="1 2" key="1">
    <citation type="submission" date="2020-08" db="EMBL/GenBank/DDBJ databases">
        <title>Genomic Encyclopedia of Type Strains, Phase IV (KMG-IV): sequencing the most valuable type-strain genomes for metagenomic binning, comparative biology and taxonomic classification.</title>
        <authorList>
            <person name="Goeker M."/>
        </authorList>
    </citation>
    <scope>NUCLEOTIDE SEQUENCE [LARGE SCALE GENOMIC DNA]</scope>
    <source>
        <strain evidence="1 2">DSM 7465</strain>
    </source>
</reference>
<organism evidence="1 2">
    <name type="scientific">Rhizorhapis suberifaciens</name>
    <name type="common">corky root of lettuce</name>
    <dbReference type="NCBI Taxonomy" id="13656"/>
    <lineage>
        <taxon>Bacteria</taxon>
        <taxon>Pseudomonadati</taxon>
        <taxon>Pseudomonadota</taxon>
        <taxon>Alphaproteobacteria</taxon>
        <taxon>Sphingomonadales</taxon>
        <taxon>Sphingomonadaceae</taxon>
        <taxon>Rhizorhapis</taxon>
    </lineage>
</organism>
<comment type="caution">
    <text evidence="1">The sequence shown here is derived from an EMBL/GenBank/DDBJ whole genome shotgun (WGS) entry which is preliminary data.</text>
</comment>
<accession>A0A840HSS4</accession>
<dbReference type="EMBL" id="JACHOV010000003">
    <property type="protein sequence ID" value="MBB4640761.1"/>
    <property type="molecule type" value="Genomic_DNA"/>
</dbReference>
<keyword evidence="2" id="KW-1185">Reference proteome</keyword>